<evidence type="ECO:0000313" key="3">
    <source>
        <dbReference type="EMBL" id="CAD8104763.1"/>
    </source>
</evidence>
<dbReference type="SMART" id="SM00654">
    <property type="entry name" value="eIF6"/>
    <property type="match status" value="1"/>
</dbReference>
<keyword evidence="4" id="KW-1185">Reference proteome</keyword>
<evidence type="ECO:0000313" key="4">
    <source>
        <dbReference type="Proteomes" id="UP000688137"/>
    </source>
</evidence>
<organism evidence="3 4">
    <name type="scientific">Paramecium primaurelia</name>
    <dbReference type="NCBI Taxonomy" id="5886"/>
    <lineage>
        <taxon>Eukaryota</taxon>
        <taxon>Sar</taxon>
        <taxon>Alveolata</taxon>
        <taxon>Ciliophora</taxon>
        <taxon>Intramacronucleata</taxon>
        <taxon>Oligohymenophorea</taxon>
        <taxon>Peniculida</taxon>
        <taxon>Parameciidae</taxon>
        <taxon>Paramecium</taxon>
    </lineage>
</organism>
<proteinExistence type="predicted"/>
<evidence type="ECO:0000256" key="2">
    <source>
        <dbReference type="ARBA" id="ARBA00022917"/>
    </source>
</evidence>
<dbReference type="InterPro" id="IPR002769">
    <property type="entry name" value="eIF6"/>
</dbReference>
<dbReference type="GO" id="GO:0042256">
    <property type="term" value="P:cytosolic ribosome assembly"/>
    <property type="evidence" value="ECO:0007669"/>
    <property type="project" value="InterPro"/>
</dbReference>
<accession>A0A8S1PPZ0</accession>
<dbReference type="GO" id="GO:0003743">
    <property type="term" value="F:translation initiation factor activity"/>
    <property type="evidence" value="ECO:0007669"/>
    <property type="project" value="UniProtKB-KW"/>
</dbReference>
<evidence type="ECO:0008006" key="5">
    <source>
        <dbReference type="Google" id="ProtNLM"/>
    </source>
</evidence>
<gene>
    <name evidence="3" type="ORF">PPRIM_AZ9-3.1.T1250056</name>
</gene>
<reference evidence="3" key="1">
    <citation type="submission" date="2021-01" db="EMBL/GenBank/DDBJ databases">
        <authorList>
            <consortium name="Genoscope - CEA"/>
            <person name="William W."/>
        </authorList>
    </citation>
    <scope>NUCLEOTIDE SEQUENCE</scope>
</reference>
<dbReference type="EMBL" id="CAJJDM010000128">
    <property type="protein sequence ID" value="CAD8104763.1"/>
    <property type="molecule type" value="Genomic_DNA"/>
</dbReference>
<dbReference type="GO" id="GO:0043022">
    <property type="term" value="F:ribosome binding"/>
    <property type="evidence" value="ECO:0007669"/>
    <property type="project" value="InterPro"/>
</dbReference>
<sequence length="120" mass="13309">MPVIHCSIGGTRIIGSLTAGNKNELLVPNTCTDQELKQIRNSLPDEVKVKRVEEKLSALGNCVACNDYIALIHSDLDKETEEIIADTFGSIQNYSGIISLSWNLLLFQQPRRTCSSINYI</sequence>
<dbReference type="Pfam" id="PF01912">
    <property type="entry name" value="eIF-6"/>
    <property type="match status" value="1"/>
</dbReference>
<protein>
    <recommendedName>
        <fullName evidence="5">Eukaryotic translation initiation factor 6</fullName>
    </recommendedName>
</protein>
<dbReference type="PANTHER" id="PTHR10784">
    <property type="entry name" value="TRANSLATION INITIATION FACTOR 6"/>
    <property type="match status" value="1"/>
</dbReference>
<comment type="caution">
    <text evidence="3">The sequence shown here is derived from an EMBL/GenBank/DDBJ whole genome shotgun (WGS) entry which is preliminary data.</text>
</comment>
<dbReference type="Proteomes" id="UP000688137">
    <property type="component" value="Unassembled WGS sequence"/>
</dbReference>
<dbReference type="AlphaFoldDB" id="A0A8S1PPZ0"/>
<name>A0A8S1PPZ0_PARPR</name>
<keyword evidence="1" id="KW-0396">Initiation factor</keyword>
<evidence type="ECO:0000256" key="1">
    <source>
        <dbReference type="ARBA" id="ARBA00022540"/>
    </source>
</evidence>
<keyword evidence="2" id="KW-0648">Protein biosynthesis</keyword>